<dbReference type="InterPro" id="IPR002557">
    <property type="entry name" value="Chitin-bd_dom"/>
</dbReference>
<evidence type="ECO:0000313" key="10">
    <source>
        <dbReference type="Proteomes" id="UP000050794"/>
    </source>
</evidence>
<dbReference type="SMART" id="SM00494">
    <property type="entry name" value="ChtBD2"/>
    <property type="match status" value="3"/>
</dbReference>
<evidence type="ECO:0000259" key="8">
    <source>
        <dbReference type="PROSITE" id="PS50940"/>
    </source>
</evidence>
<evidence type="ECO:0000256" key="4">
    <source>
        <dbReference type="ARBA" id="ARBA00023157"/>
    </source>
</evidence>
<dbReference type="PANTHER" id="PTHR23301:SF0">
    <property type="entry name" value="CHITIN-BINDING TYPE-2 DOMAIN-CONTAINING PROTEIN-RELATED"/>
    <property type="match status" value="1"/>
</dbReference>
<name>A0A183UG75_TOXCA</name>
<organism evidence="10 11">
    <name type="scientific">Toxocara canis</name>
    <name type="common">Canine roundworm</name>
    <dbReference type="NCBI Taxonomy" id="6265"/>
    <lineage>
        <taxon>Eukaryota</taxon>
        <taxon>Metazoa</taxon>
        <taxon>Ecdysozoa</taxon>
        <taxon>Nematoda</taxon>
        <taxon>Chromadorea</taxon>
        <taxon>Rhabditida</taxon>
        <taxon>Spirurina</taxon>
        <taxon>Ascaridomorpha</taxon>
        <taxon>Ascaridoidea</taxon>
        <taxon>Toxocaridae</taxon>
        <taxon>Toxocara</taxon>
    </lineage>
</organism>
<dbReference type="AlphaFoldDB" id="A0A183UG75"/>
<evidence type="ECO:0000256" key="3">
    <source>
        <dbReference type="ARBA" id="ARBA00022737"/>
    </source>
</evidence>
<dbReference type="Gene3D" id="2.170.140.10">
    <property type="entry name" value="Chitin binding domain"/>
    <property type="match status" value="1"/>
</dbReference>
<keyword evidence="4" id="KW-1015">Disulfide bond</keyword>
<feature type="domain" description="Chitin-binding type-2" evidence="8">
    <location>
        <begin position="113"/>
        <end position="169"/>
    </location>
</feature>
<gene>
    <name evidence="9" type="ORF">TCNE_LOCUS7495</name>
</gene>
<evidence type="ECO:0000313" key="11">
    <source>
        <dbReference type="WBParaSite" id="TCNE_0000749501-mRNA-1"/>
    </source>
</evidence>
<dbReference type="InterPro" id="IPR051940">
    <property type="entry name" value="Chitin_bind-dev_reg"/>
</dbReference>
<keyword evidence="3" id="KW-0677">Repeat</keyword>
<dbReference type="Proteomes" id="UP000050794">
    <property type="component" value="Unassembled WGS sequence"/>
</dbReference>
<evidence type="ECO:0000256" key="1">
    <source>
        <dbReference type="ARBA" id="ARBA00022669"/>
    </source>
</evidence>
<evidence type="ECO:0000256" key="5">
    <source>
        <dbReference type="ARBA" id="ARBA00023180"/>
    </source>
</evidence>
<protein>
    <submittedName>
        <fullName evidence="11">Chondroitin proteoglycan 2</fullName>
    </submittedName>
</protein>
<evidence type="ECO:0000256" key="2">
    <source>
        <dbReference type="ARBA" id="ARBA00022729"/>
    </source>
</evidence>
<keyword evidence="5" id="KW-0325">Glycoprotein</keyword>
<accession>A0A183UG75</accession>
<dbReference type="Pfam" id="PF01607">
    <property type="entry name" value="CBM_14"/>
    <property type="match status" value="3"/>
</dbReference>
<dbReference type="SUPFAM" id="SSF57625">
    <property type="entry name" value="Invertebrate chitin-binding proteins"/>
    <property type="match status" value="3"/>
</dbReference>
<dbReference type="EMBL" id="UYWY01019693">
    <property type="protein sequence ID" value="VDM38816.1"/>
    <property type="molecule type" value="Genomic_DNA"/>
</dbReference>
<reference evidence="11" key="1">
    <citation type="submission" date="2016-06" db="UniProtKB">
        <authorList>
            <consortium name="WormBaseParasite"/>
        </authorList>
    </citation>
    <scope>IDENTIFICATION</scope>
</reference>
<dbReference type="InterPro" id="IPR036508">
    <property type="entry name" value="Chitin-bd_dom_sf"/>
</dbReference>
<dbReference type="PANTHER" id="PTHR23301">
    <property type="entry name" value="CHITIN BINDING PERITROPHIN-A"/>
    <property type="match status" value="1"/>
</dbReference>
<keyword evidence="1" id="KW-0147">Chitin-binding</keyword>
<dbReference type="GO" id="GO:0005576">
    <property type="term" value="C:extracellular region"/>
    <property type="evidence" value="ECO:0007669"/>
    <property type="project" value="InterPro"/>
</dbReference>
<reference evidence="9 10" key="2">
    <citation type="submission" date="2018-11" db="EMBL/GenBank/DDBJ databases">
        <authorList>
            <consortium name="Pathogen Informatics"/>
        </authorList>
    </citation>
    <scope>NUCLEOTIDE SEQUENCE [LARGE SCALE GENOMIC DNA]</scope>
</reference>
<sequence length="321" mass="35299">MEFRFFISVQLLAAVAVFVESMPHYIEPIGSAGVNDFCENRRNGLYALGCIPQFIRCTNRMSSVMFCRHGLFFDEQMSKCLPKWSASSCHDHGYPRPPQGVPPHFDPVDPEESEFCAHRPDGNYNIGCTSCYITCADERAYAMECPAGLVLDEATNMCVAKMNVEVCSGTPTTTEPTTTTELTTTEPTTTEPTTAETTTVASDIPTTTPSMSCGFPHKPIFCCEGKPDGHYSLGCSSLYAVCIGGKTYMHKCSGHRRFDAAKEQCVEKDRAVITTMVCFLWDARDVSCPVSTVDQNTTTVSMASPSTKEDRTAILRYTAFT</sequence>
<keyword evidence="2 7" id="KW-0732">Signal</keyword>
<dbReference type="PROSITE" id="PS50940">
    <property type="entry name" value="CHIT_BIND_II"/>
    <property type="match status" value="2"/>
</dbReference>
<dbReference type="GO" id="GO:0008061">
    <property type="term" value="F:chitin binding"/>
    <property type="evidence" value="ECO:0007669"/>
    <property type="project" value="UniProtKB-KW"/>
</dbReference>
<feature type="signal peptide" evidence="7">
    <location>
        <begin position="1"/>
        <end position="21"/>
    </location>
</feature>
<keyword evidence="10" id="KW-1185">Reference proteome</keyword>
<evidence type="ECO:0000256" key="6">
    <source>
        <dbReference type="SAM" id="MobiDB-lite"/>
    </source>
</evidence>
<dbReference type="WBParaSite" id="TCNE_0000749501-mRNA-1">
    <property type="protein sequence ID" value="TCNE_0000749501-mRNA-1"/>
    <property type="gene ID" value="TCNE_0000749501"/>
</dbReference>
<feature type="chain" id="PRO_5044553166" evidence="7">
    <location>
        <begin position="22"/>
        <end position="321"/>
    </location>
</feature>
<evidence type="ECO:0000313" key="9">
    <source>
        <dbReference type="EMBL" id="VDM38816.1"/>
    </source>
</evidence>
<feature type="domain" description="Chitin-binding type-2" evidence="8">
    <location>
        <begin position="35"/>
        <end position="91"/>
    </location>
</feature>
<evidence type="ECO:0000256" key="7">
    <source>
        <dbReference type="SAM" id="SignalP"/>
    </source>
</evidence>
<proteinExistence type="predicted"/>
<feature type="region of interest" description="Disordered" evidence="6">
    <location>
        <begin position="170"/>
        <end position="195"/>
    </location>
</feature>